<evidence type="ECO:0000313" key="2">
    <source>
        <dbReference type="Proteomes" id="UP000758603"/>
    </source>
</evidence>
<keyword evidence="2" id="KW-1185">Reference proteome</keyword>
<accession>A0A9P8UJN0</accession>
<dbReference type="RefSeq" id="XP_045957671.1">
    <property type="nucleotide sequence ID" value="XM_046103110.1"/>
</dbReference>
<dbReference type="Proteomes" id="UP000758603">
    <property type="component" value="Unassembled WGS sequence"/>
</dbReference>
<comment type="caution">
    <text evidence="1">The sequence shown here is derived from an EMBL/GenBank/DDBJ whole genome shotgun (WGS) entry which is preliminary data.</text>
</comment>
<feature type="non-terminal residue" evidence="1">
    <location>
        <position position="68"/>
    </location>
</feature>
<evidence type="ECO:0000313" key="1">
    <source>
        <dbReference type="EMBL" id="KAH6653394.1"/>
    </source>
</evidence>
<reference evidence="1" key="1">
    <citation type="journal article" date="2021" name="Nat. Commun.">
        <title>Genetic determinants of endophytism in the Arabidopsis root mycobiome.</title>
        <authorList>
            <person name="Mesny F."/>
            <person name="Miyauchi S."/>
            <person name="Thiergart T."/>
            <person name="Pickel B."/>
            <person name="Atanasova L."/>
            <person name="Karlsson M."/>
            <person name="Huettel B."/>
            <person name="Barry K.W."/>
            <person name="Haridas S."/>
            <person name="Chen C."/>
            <person name="Bauer D."/>
            <person name="Andreopoulos W."/>
            <person name="Pangilinan J."/>
            <person name="LaButti K."/>
            <person name="Riley R."/>
            <person name="Lipzen A."/>
            <person name="Clum A."/>
            <person name="Drula E."/>
            <person name="Henrissat B."/>
            <person name="Kohler A."/>
            <person name="Grigoriev I.V."/>
            <person name="Martin F.M."/>
            <person name="Hacquard S."/>
        </authorList>
    </citation>
    <scope>NUCLEOTIDE SEQUENCE</scope>
    <source>
        <strain evidence="1">MPI-SDFR-AT-0073</strain>
    </source>
</reference>
<dbReference type="EMBL" id="JAGPXC010000005">
    <property type="protein sequence ID" value="KAH6653394.1"/>
    <property type="molecule type" value="Genomic_DNA"/>
</dbReference>
<organism evidence="1 2">
    <name type="scientific">Truncatella angustata</name>
    <dbReference type="NCBI Taxonomy" id="152316"/>
    <lineage>
        <taxon>Eukaryota</taxon>
        <taxon>Fungi</taxon>
        <taxon>Dikarya</taxon>
        <taxon>Ascomycota</taxon>
        <taxon>Pezizomycotina</taxon>
        <taxon>Sordariomycetes</taxon>
        <taxon>Xylariomycetidae</taxon>
        <taxon>Amphisphaeriales</taxon>
        <taxon>Sporocadaceae</taxon>
        <taxon>Truncatella</taxon>
    </lineage>
</organism>
<dbReference type="GeneID" id="70132002"/>
<protein>
    <submittedName>
        <fullName evidence="1">Uncharacterized protein</fullName>
    </submittedName>
</protein>
<sequence>AGLIASLKVARHGMSPASERTFLVLRVDMRFAQVRVPFPTLDLSWLTLSSKLVFLARTQACQRQLSLT</sequence>
<gene>
    <name evidence="1" type="ORF">BKA67DRAFT_569402</name>
</gene>
<proteinExistence type="predicted"/>
<name>A0A9P8UJN0_9PEZI</name>
<dbReference type="AlphaFoldDB" id="A0A9P8UJN0"/>